<dbReference type="PANTHER" id="PTHR47604">
    <property type="entry name" value="ADENYLYL CYCLASE"/>
    <property type="match status" value="1"/>
</dbReference>
<accession>A0A2P6U219</accession>
<dbReference type="InterPro" id="IPR011990">
    <property type="entry name" value="TPR-like_helical_dom_sf"/>
</dbReference>
<organism evidence="1 2">
    <name type="scientific">Chlorella sorokiniana</name>
    <name type="common">Freshwater green alga</name>
    <dbReference type="NCBI Taxonomy" id="3076"/>
    <lineage>
        <taxon>Eukaryota</taxon>
        <taxon>Viridiplantae</taxon>
        <taxon>Chlorophyta</taxon>
        <taxon>core chlorophytes</taxon>
        <taxon>Trebouxiophyceae</taxon>
        <taxon>Chlorellales</taxon>
        <taxon>Chlorellaceae</taxon>
        <taxon>Chlorella clade</taxon>
        <taxon>Chlorella</taxon>
    </lineage>
</organism>
<evidence type="ECO:0000313" key="2">
    <source>
        <dbReference type="Proteomes" id="UP000239899"/>
    </source>
</evidence>
<sequence>MLGQQTTPLLGLLRKLEAQNIWRMSYNILGQQQQYSAAAAVAPVAEPAAEWIDNPSVSAQEAVKILVHQIQQSGPIKQRHLQVLYRRCQTPDDLDKALKLTRLNYLARGELQQHKPFSHKTSQILIHQALNVGAPEVAQKALKHASEFGLSHDSYKEFHPLMIYYSKQGHLQQMFEVFEFMRGHGRRPGPETCYILVKGCVDHGRPDLAELTIREFEQNGVRVRDGTKLYLDQNRAKGMAMAMQANQAAAAAAAHPAAAAQHQQAMMGGAAAAAAMAGAR</sequence>
<dbReference type="EMBL" id="LHPG02000002">
    <property type="protein sequence ID" value="PRW60349.1"/>
    <property type="molecule type" value="Genomic_DNA"/>
</dbReference>
<comment type="caution">
    <text evidence="1">The sequence shown here is derived from an EMBL/GenBank/DDBJ whole genome shotgun (WGS) entry which is preliminary data.</text>
</comment>
<evidence type="ECO:0000313" key="1">
    <source>
        <dbReference type="EMBL" id="PRW60349.1"/>
    </source>
</evidence>
<proteinExistence type="predicted"/>
<dbReference type="Proteomes" id="UP000239899">
    <property type="component" value="Unassembled WGS sequence"/>
</dbReference>
<reference evidence="1 2" key="1">
    <citation type="journal article" date="2018" name="Plant J.">
        <title>Genome sequences of Chlorella sorokiniana UTEX 1602 and Micractinium conductrix SAG 241.80: implications to maltose excretion by a green alga.</title>
        <authorList>
            <person name="Arriola M.B."/>
            <person name="Velmurugan N."/>
            <person name="Zhang Y."/>
            <person name="Plunkett M.H."/>
            <person name="Hondzo H."/>
            <person name="Barney B.M."/>
        </authorList>
    </citation>
    <scope>NUCLEOTIDE SEQUENCE [LARGE SCALE GENOMIC DNA]</scope>
    <source>
        <strain evidence="2">UTEX 1602</strain>
    </source>
</reference>
<dbReference type="AlphaFoldDB" id="A0A2P6U219"/>
<gene>
    <name evidence="1" type="ORF">C2E21_0851</name>
</gene>
<dbReference type="OrthoDB" id="506134at2759"/>
<protein>
    <submittedName>
        <fullName evidence="1">Pentatricopeptide repeat-containing protein</fullName>
    </submittedName>
</protein>
<keyword evidence="2" id="KW-1185">Reference proteome</keyword>
<dbReference type="Gene3D" id="1.25.40.10">
    <property type="entry name" value="Tetratricopeptide repeat domain"/>
    <property type="match status" value="1"/>
</dbReference>
<dbReference type="PANTHER" id="PTHR47604:SF1">
    <property type="entry name" value="ADENYLYL CYCLASE"/>
    <property type="match status" value="1"/>
</dbReference>
<name>A0A2P6U219_CHLSO</name>